<dbReference type="InterPro" id="IPR012334">
    <property type="entry name" value="Pectin_lyas_fold"/>
</dbReference>
<dbReference type="SMART" id="SM00710">
    <property type="entry name" value="PbH1"/>
    <property type="match status" value="7"/>
</dbReference>
<accession>A0ABW3HBU3</accession>
<proteinExistence type="predicted"/>
<dbReference type="RefSeq" id="WP_264946644.1">
    <property type="nucleotide sequence ID" value="NZ_JAPDRA010000017.1"/>
</dbReference>
<evidence type="ECO:0000313" key="2">
    <source>
        <dbReference type="Proteomes" id="UP001596977"/>
    </source>
</evidence>
<protein>
    <recommendedName>
        <fullName evidence="3">Right handed beta helix domain-containing protein</fullName>
    </recommendedName>
</protein>
<dbReference type="Gene3D" id="2.160.20.10">
    <property type="entry name" value="Single-stranded right-handed beta-helix, Pectin lyase-like"/>
    <property type="match status" value="1"/>
</dbReference>
<gene>
    <name evidence="1" type="ORF">ACFQ1E_20120</name>
</gene>
<keyword evidence="2" id="KW-1185">Reference proteome</keyword>
<evidence type="ECO:0008006" key="3">
    <source>
        <dbReference type="Google" id="ProtNLM"/>
    </source>
</evidence>
<name>A0ABW3HBU3_9SPHN</name>
<dbReference type="EMBL" id="JBHTJG010000016">
    <property type="protein sequence ID" value="MFD0948657.1"/>
    <property type="molecule type" value="Genomic_DNA"/>
</dbReference>
<sequence>MGDDANPCSRTAPCKTFAGAISKTAAGGEINCLDSGGFGSVTITKSITLLCQGVIGGILASGTNGINVNAASTDVVVIKGLDIEGFGTGLYGIRVISAGSVHVYDTIISDFRASTSGGILVAPTAAVELFVNNVRINNSGVAGTGSGIELAPGAGGSVRAVITNSVIADNVNNGIRLNTANGPVSAVIENTDISGNVSGLVVLSLSNAGSATLTRSSVSGNTTGVLAAGGAGVVRLGDNTISANTTGVSAVAGASAISFGTNRLAGNTTNGAFTSTTPQQ</sequence>
<organism evidence="1 2">
    <name type="scientific">Sphingomonas canadensis</name>
    <dbReference type="NCBI Taxonomy" id="1219257"/>
    <lineage>
        <taxon>Bacteria</taxon>
        <taxon>Pseudomonadati</taxon>
        <taxon>Pseudomonadota</taxon>
        <taxon>Alphaproteobacteria</taxon>
        <taxon>Sphingomonadales</taxon>
        <taxon>Sphingomonadaceae</taxon>
        <taxon>Sphingomonas</taxon>
    </lineage>
</organism>
<dbReference type="SUPFAM" id="SSF51126">
    <property type="entry name" value="Pectin lyase-like"/>
    <property type="match status" value="1"/>
</dbReference>
<dbReference type="InterPro" id="IPR011050">
    <property type="entry name" value="Pectin_lyase_fold/virulence"/>
</dbReference>
<evidence type="ECO:0000313" key="1">
    <source>
        <dbReference type="EMBL" id="MFD0948657.1"/>
    </source>
</evidence>
<dbReference type="Proteomes" id="UP001596977">
    <property type="component" value="Unassembled WGS sequence"/>
</dbReference>
<comment type="caution">
    <text evidence="1">The sequence shown here is derived from an EMBL/GenBank/DDBJ whole genome shotgun (WGS) entry which is preliminary data.</text>
</comment>
<dbReference type="InterPro" id="IPR006626">
    <property type="entry name" value="PbH1"/>
</dbReference>
<reference evidence="2" key="1">
    <citation type="journal article" date="2019" name="Int. J. Syst. Evol. Microbiol.">
        <title>The Global Catalogue of Microorganisms (GCM) 10K type strain sequencing project: providing services to taxonomists for standard genome sequencing and annotation.</title>
        <authorList>
            <consortium name="The Broad Institute Genomics Platform"/>
            <consortium name="The Broad Institute Genome Sequencing Center for Infectious Disease"/>
            <person name="Wu L."/>
            <person name="Ma J."/>
        </authorList>
    </citation>
    <scope>NUCLEOTIDE SEQUENCE [LARGE SCALE GENOMIC DNA]</scope>
    <source>
        <strain evidence="2">CCUG 62982</strain>
    </source>
</reference>